<gene>
    <name evidence="6" type="ORF">CK820_G0023661</name>
</gene>
<dbReference type="InterPro" id="IPR011989">
    <property type="entry name" value="ARM-like"/>
</dbReference>
<dbReference type="PANTHER" id="PTHR10527">
    <property type="entry name" value="IMPORTIN BETA"/>
    <property type="match status" value="1"/>
</dbReference>
<dbReference type="GO" id="GO:0005737">
    <property type="term" value="C:cytoplasm"/>
    <property type="evidence" value="ECO:0007669"/>
    <property type="project" value="UniProtKB-SubCell"/>
</dbReference>
<dbReference type="InterPro" id="IPR016024">
    <property type="entry name" value="ARM-type_fold"/>
</dbReference>
<reference evidence="6 7" key="1">
    <citation type="submission" date="2017-12" db="EMBL/GenBank/DDBJ databases">
        <title>High-resolution comparative analysis of great ape genomes.</title>
        <authorList>
            <person name="Pollen A."/>
            <person name="Hastie A."/>
            <person name="Hormozdiari F."/>
            <person name="Dougherty M."/>
            <person name="Liu R."/>
            <person name="Chaisson M."/>
            <person name="Hoppe E."/>
            <person name="Hill C."/>
            <person name="Pang A."/>
            <person name="Hillier L."/>
            <person name="Baker C."/>
            <person name="Armstrong J."/>
            <person name="Shendure J."/>
            <person name="Paten B."/>
            <person name="Wilson R."/>
            <person name="Chao H."/>
            <person name="Schneider V."/>
            <person name="Ventura M."/>
            <person name="Kronenberg Z."/>
            <person name="Murali S."/>
            <person name="Gordon D."/>
            <person name="Cantsilieris S."/>
            <person name="Munson K."/>
            <person name="Nelson B."/>
            <person name="Raja A."/>
            <person name="Underwood J."/>
            <person name="Diekhans M."/>
            <person name="Fiddes I."/>
            <person name="Haussler D."/>
            <person name="Eichler E."/>
        </authorList>
    </citation>
    <scope>NUCLEOTIDE SEQUENCE [LARGE SCALE GENOMIC DNA]</scope>
    <source>
        <strain evidence="6">Yerkes chimp pedigree #C0471</strain>
    </source>
</reference>
<organism evidence="6 7">
    <name type="scientific">Pan troglodytes</name>
    <name type="common">Chimpanzee</name>
    <dbReference type="NCBI Taxonomy" id="9598"/>
    <lineage>
        <taxon>Eukaryota</taxon>
        <taxon>Metazoa</taxon>
        <taxon>Chordata</taxon>
        <taxon>Craniata</taxon>
        <taxon>Vertebrata</taxon>
        <taxon>Euteleostomi</taxon>
        <taxon>Mammalia</taxon>
        <taxon>Eutheria</taxon>
        <taxon>Euarchontoglires</taxon>
        <taxon>Primates</taxon>
        <taxon>Haplorrhini</taxon>
        <taxon>Catarrhini</taxon>
        <taxon>Hominidae</taxon>
        <taxon>Pan</taxon>
    </lineage>
</organism>
<proteinExistence type="predicted"/>
<accession>A0A2J8M4X3</accession>
<keyword evidence="5" id="KW-0653">Protein transport</keyword>
<comment type="subcellular location">
    <subcellularLocation>
        <location evidence="1">Cytoplasm</location>
    </subcellularLocation>
</comment>
<evidence type="ECO:0000256" key="4">
    <source>
        <dbReference type="ARBA" id="ARBA00022737"/>
    </source>
</evidence>
<dbReference type="Proteomes" id="UP000236370">
    <property type="component" value="Unassembled WGS sequence"/>
</dbReference>
<comment type="caution">
    <text evidence="6">The sequence shown here is derived from an EMBL/GenBank/DDBJ whole genome shotgun (WGS) entry which is preliminary data.</text>
</comment>
<dbReference type="Pfam" id="PF02985">
    <property type="entry name" value="HEAT"/>
    <property type="match status" value="1"/>
</dbReference>
<keyword evidence="4" id="KW-0677">Repeat</keyword>
<keyword evidence="3" id="KW-0963">Cytoplasm</keyword>
<dbReference type="SUPFAM" id="SSF48371">
    <property type="entry name" value="ARM repeat"/>
    <property type="match status" value="1"/>
</dbReference>
<evidence type="ECO:0000313" key="6">
    <source>
        <dbReference type="EMBL" id="PNI54549.1"/>
    </source>
</evidence>
<dbReference type="AlphaFoldDB" id="A0A2J8M4X3"/>
<dbReference type="GO" id="GO:0006606">
    <property type="term" value="P:protein import into nucleus"/>
    <property type="evidence" value="ECO:0007669"/>
    <property type="project" value="InterPro"/>
</dbReference>
<sequence>MAATASAGVPATVSEKQEFYQLLKNLINPSCMVRRQAEEIYENIPGLCKTTFLLDAVRNRRAGYEDPHPRVRAAACTTLGQMATDFAPNFQKKFHETVIAALLRTMENQGNQRVQSHAASALIIFIEDCPKSLLVLYVDSMVKNLHSILVIKLQELIRNGTKLALEQLVTTIASVADTIEEKFVPYYDIFMPSLKHIVELAVQKELKLLRGKTIECISHIGLAVGKEK</sequence>
<evidence type="ECO:0000256" key="3">
    <source>
        <dbReference type="ARBA" id="ARBA00022490"/>
    </source>
</evidence>
<dbReference type="InterPro" id="IPR000357">
    <property type="entry name" value="HEAT"/>
</dbReference>
<name>A0A2J8M4X3_PANTR</name>
<keyword evidence="2" id="KW-0813">Transport</keyword>
<feature type="non-terminal residue" evidence="6">
    <location>
        <position position="228"/>
    </location>
</feature>
<evidence type="ECO:0000256" key="1">
    <source>
        <dbReference type="ARBA" id="ARBA00004496"/>
    </source>
</evidence>
<dbReference type="GO" id="GO:0005634">
    <property type="term" value="C:nucleus"/>
    <property type="evidence" value="ECO:0007669"/>
    <property type="project" value="UniProtKB-SubCell"/>
</dbReference>
<dbReference type="InterPro" id="IPR040122">
    <property type="entry name" value="Importin_beta"/>
</dbReference>
<dbReference type="EMBL" id="NBAG03000268">
    <property type="protein sequence ID" value="PNI54549.1"/>
    <property type="molecule type" value="Genomic_DNA"/>
</dbReference>
<protein>
    <submittedName>
        <fullName evidence="6">RANBP6 isoform 1</fullName>
    </submittedName>
</protein>
<dbReference type="Gene3D" id="1.25.10.10">
    <property type="entry name" value="Leucine-rich Repeat Variant"/>
    <property type="match status" value="1"/>
</dbReference>
<evidence type="ECO:0000313" key="7">
    <source>
        <dbReference type="Proteomes" id="UP000236370"/>
    </source>
</evidence>
<evidence type="ECO:0000256" key="5">
    <source>
        <dbReference type="ARBA" id="ARBA00022927"/>
    </source>
</evidence>
<evidence type="ECO:0000256" key="2">
    <source>
        <dbReference type="ARBA" id="ARBA00022448"/>
    </source>
</evidence>